<protein>
    <submittedName>
        <fullName evidence="4">Substrate-binding domain-containing protein</fullName>
    </submittedName>
</protein>
<dbReference type="RefSeq" id="WP_201880967.1">
    <property type="nucleotide sequence ID" value="NZ_JAERRF010000028.1"/>
</dbReference>
<dbReference type="InterPro" id="IPR024370">
    <property type="entry name" value="PBP_domain"/>
</dbReference>
<keyword evidence="2" id="KW-1133">Transmembrane helix</keyword>
<reference evidence="4 5" key="1">
    <citation type="submission" date="2021-01" db="EMBL/GenBank/DDBJ databases">
        <title>WGS of actinomycetes isolated from Thailand.</title>
        <authorList>
            <person name="Thawai C."/>
        </authorList>
    </citation>
    <scope>NUCLEOTIDE SEQUENCE [LARGE SCALE GENOMIC DNA]</scope>
    <source>
        <strain evidence="4 5">CA1R205</strain>
    </source>
</reference>
<evidence type="ECO:0000313" key="5">
    <source>
        <dbReference type="Proteomes" id="UP000634229"/>
    </source>
</evidence>
<dbReference type="InterPro" id="IPR050811">
    <property type="entry name" value="Phosphate_ABC_transporter"/>
</dbReference>
<organism evidence="4 5">
    <name type="scientific">Streptomyces coffeae</name>
    <dbReference type="NCBI Taxonomy" id="621382"/>
    <lineage>
        <taxon>Bacteria</taxon>
        <taxon>Bacillati</taxon>
        <taxon>Actinomycetota</taxon>
        <taxon>Actinomycetes</taxon>
        <taxon>Kitasatosporales</taxon>
        <taxon>Streptomycetaceae</taxon>
        <taxon>Streptomyces</taxon>
    </lineage>
</organism>
<keyword evidence="2" id="KW-0812">Transmembrane</keyword>
<dbReference type="EMBL" id="JAERRF010000028">
    <property type="protein sequence ID" value="MBL1101396.1"/>
    <property type="molecule type" value="Genomic_DNA"/>
</dbReference>
<dbReference type="SUPFAM" id="SSF53850">
    <property type="entry name" value="Periplasmic binding protein-like II"/>
    <property type="match status" value="1"/>
</dbReference>
<feature type="transmembrane region" description="Helical" evidence="2">
    <location>
        <begin position="200"/>
        <end position="218"/>
    </location>
</feature>
<keyword evidence="5" id="KW-1185">Reference proteome</keyword>
<sequence length="528" mass="57003">MKWLEQLLGPENLLALLGVVVTVGGLSYERLIPGRKRIGYRVQMDTLIDDSTHDGPIHQRLRMLENTPDLAGASLVLLRIENDGFRGIDVDDYITAPSTEHRGLTATFPNRVVRDVAVTEPSHPDLLRYLPQNGTAERPGLICRDNEIALPSVPLNKGDHFKLLVLLTGAGTDQPPHVGGRIKEGRVRNNEKFRRPSNRVLGLIGSLLALLILQPFGYQLAREEPLPRGCATGTLTVVGSTAFEPVAKSLGRAYHADCAGAAVRVEAQGSGRGAGTLRRAGEAAGGGFPPYLSFSDGPQGNTDRRLKEHLVALSVFTLVVHKDVPVKGLSLAELRRIHTGKVTRWSGTDLPVRLVSRDAKSGTRGVFEDRVLGGNEISRTSDDCRTPKFAHDRVVRCELDSTREVLTTVARTPGAIGYAELHSAEVSAARGQVRLLSLDGRRASTGAVRDRSYPFWEPEYAYTYAAPPANSLTSKFLDYLAGDTGRNIVESHGHLPCSVPENLTACRDAGAVRRAGAGRAGEARPAGA</sequence>
<dbReference type="Pfam" id="PF12849">
    <property type="entry name" value="PBP_like_2"/>
    <property type="match status" value="1"/>
</dbReference>
<evidence type="ECO:0000259" key="3">
    <source>
        <dbReference type="Pfam" id="PF12849"/>
    </source>
</evidence>
<comment type="caution">
    <text evidence="4">The sequence shown here is derived from an EMBL/GenBank/DDBJ whole genome shotgun (WGS) entry which is preliminary data.</text>
</comment>
<accession>A0ABS1NNT4</accession>
<dbReference type="Gene3D" id="3.40.190.10">
    <property type="entry name" value="Periplasmic binding protein-like II"/>
    <property type="match status" value="2"/>
</dbReference>
<dbReference type="PANTHER" id="PTHR30570:SF1">
    <property type="entry name" value="PHOSPHATE-BINDING PROTEIN PSTS"/>
    <property type="match status" value="1"/>
</dbReference>
<feature type="domain" description="PBP" evidence="3">
    <location>
        <begin position="230"/>
        <end position="483"/>
    </location>
</feature>
<proteinExistence type="predicted"/>
<dbReference type="Proteomes" id="UP000634229">
    <property type="component" value="Unassembled WGS sequence"/>
</dbReference>
<evidence type="ECO:0000313" key="4">
    <source>
        <dbReference type="EMBL" id="MBL1101396.1"/>
    </source>
</evidence>
<feature type="transmembrane region" description="Helical" evidence="2">
    <location>
        <begin position="12"/>
        <end position="31"/>
    </location>
</feature>
<keyword evidence="1" id="KW-0732">Signal</keyword>
<evidence type="ECO:0000256" key="1">
    <source>
        <dbReference type="ARBA" id="ARBA00022729"/>
    </source>
</evidence>
<evidence type="ECO:0000256" key="2">
    <source>
        <dbReference type="SAM" id="Phobius"/>
    </source>
</evidence>
<keyword evidence="2" id="KW-0472">Membrane</keyword>
<gene>
    <name evidence="4" type="ORF">JK363_32980</name>
</gene>
<name>A0ABS1NNT4_9ACTN</name>
<dbReference type="PANTHER" id="PTHR30570">
    <property type="entry name" value="PERIPLASMIC PHOSPHATE BINDING COMPONENT OF PHOSPHATE ABC TRANSPORTER"/>
    <property type="match status" value="1"/>
</dbReference>